<dbReference type="InterPro" id="IPR036770">
    <property type="entry name" value="Ankyrin_rpt-contain_sf"/>
</dbReference>
<dbReference type="OrthoDB" id="1722345at2759"/>
<dbReference type="AlphaFoldDB" id="A0A9P4HLT1"/>
<accession>A0A9P4HLT1</accession>
<dbReference type="SMART" id="SM00248">
    <property type="entry name" value="ANK"/>
    <property type="match status" value="5"/>
</dbReference>
<dbReference type="Gene3D" id="1.25.40.20">
    <property type="entry name" value="Ankyrin repeat-containing domain"/>
    <property type="match status" value="2"/>
</dbReference>
<feature type="repeat" description="ANK" evidence="3">
    <location>
        <begin position="195"/>
        <end position="227"/>
    </location>
</feature>
<evidence type="ECO:0000256" key="2">
    <source>
        <dbReference type="ARBA" id="ARBA00023043"/>
    </source>
</evidence>
<feature type="non-terminal residue" evidence="4">
    <location>
        <position position="244"/>
    </location>
</feature>
<dbReference type="PANTHER" id="PTHR24198:SF165">
    <property type="entry name" value="ANKYRIN REPEAT-CONTAINING PROTEIN-RELATED"/>
    <property type="match status" value="1"/>
</dbReference>
<dbReference type="PROSITE" id="PS50088">
    <property type="entry name" value="ANK_REPEAT"/>
    <property type="match status" value="1"/>
</dbReference>
<evidence type="ECO:0000313" key="5">
    <source>
        <dbReference type="Proteomes" id="UP000799776"/>
    </source>
</evidence>
<gene>
    <name evidence="4" type="ORF">K490DRAFT_21829</name>
</gene>
<sequence>RPEQVHICYRAAYEGDLDTVKEQAWQLLHNPEAVFKQNIEIVQFLLDENVANDLPVEVGVRSRAFKVLELFLQRNWDINKAMGRNEPSVLSIPVCTNDKDMVRWLLDHDADPNSRCDWDFTPTSYAMLVAPIEIIDALFERGVDPLCGQLLHHAVLRDRSDALDVVRKIVEKGAPINEIKYETEAKTYIERKPFSLGTPLHRAAEFGKKDVVEYLLKMGANSQKLDSKGQKPRYWAEENGFMDV</sequence>
<evidence type="ECO:0000256" key="1">
    <source>
        <dbReference type="ARBA" id="ARBA00022737"/>
    </source>
</evidence>
<dbReference type="EMBL" id="ML978749">
    <property type="protein sequence ID" value="KAF2083965.1"/>
    <property type="molecule type" value="Genomic_DNA"/>
</dbReference>
<dbReference type="PROSITE" id="PS50297">
    <property type="entry name" value="ANK_REP_REGION"/>
    <property type="match status" value="1"/>
</dbReference>
<comment type="caution">
    <text evidence="4">The sequence shown here is derived from an EMBL/GenBank/DDBJ whole genome shotgun (WGS) entry which is preliminary data.</text>
</comment>
<organism evidence="4 5">
    <name type="scientific">Saccharata proteae CBS 121410</name>
    <dbReference type="NCBI Taxonomy" id="1314787"/>
    <lineage>
        <taxon>Eukaryota</taxon>
        <taxon>Fungi</taxon>
        <taxon>Dikarya</taxon>
        <taxon>Ascomycota</taxon>
        <taxon>Pezizomycotina</taxon>
        <taxon>Dothideomycetes</taxon>
        <taxon>Dothideomycetes incertae sedis</taxon>
        <taxon>Botryosphaeriales</taxon>
        <taxon>Saccharataceae</taxon>
        <taxon>Saccharata</taxon>
    </lineage>
</organism>
<reference evidence="4" key="1">
    <citation type="journal article" date="2020" name="Stud. Mycol.">
        <title>101 Dothideomycetes genomes: a test case for predicting lifestyles and emergence of pathogens.</title>
        <authorList>
            <person name="Haridas S."/>
            <person name="Albert R."/>
            <person name="Binder M."/>
            <person name="Bloem J."/>
            <person name="Labutti K."/>
            <person name="Salamov A."/>
            <person name="Andreopoulos B."/>
            <person name="Baker S."/>
            <person name="Barry K."/>
            <person name="Bills G."/>
            <person name="Bluhm B."/>
            <person name="Cannon C."/>
            <person name="Castanera R."/>
            <person name="Culley D."/>
            <person name="Daum C."/>
            <person name="Ezra D."/>
            <person name="Gonzalez J."/>
            <person name="Henrissat B."/>
            <person name="Kuo A."/>
            <person name="Liang C."/>
            <person name="Lipzen A."/>
            <person name="Lutzoni F."/>
            <person name="Magnuson J."/>
            <person name="Mondo S."/>
            <person name="Nolan M."/>
            <person name="Ohm R."/>
            <person name="Pangilinan J."/>
            <person name="Park H.-J."/>
            <person name="Ramirez L."/>
            <person name="Alfaro M."/>
            <person name="Sun H."/>
            <person name="Tritt A."/>
            <person name="Yoshinaga Y."/>
            <person name="Zwiers L.-H."/>
            <person name="Turgeon B."/>
            <person name="Goodwin S."/>
            <person name="Spatafora J."/>
            <person name="Crous P."/>
            <person name="Grigoriev I."/>
        </authorList>
    </citation>
    <scope>NUCLEOTIDE SEQUENCE</scope>
    <source>
        <strain evidence="4">CBS 121410</strain>
    </source>
</reference>
<dbReference type="Pfam" id="PF12796">
    <property type="entry name" value="Ank_2"/>
    <property type="match status" value="1"/>
</dbReference>
<keyword evidence="2 3" id="KW-0040">ANK repeat</keyword>
<proteinExistence type="predicted"/>
<evidence type="ECO:0000256" key="3">
    <source>
        <dbReference type="PROSITE-ProRule" id="PRU00023"/>
    </source>
</evidence>
<dbReference type="Proteomes" id="UP000799776">
    <property type="component" value="Unassembled WGS sequence"/>
</dbReference>
<dbReference type="SUPFAM" id="SSF48403">
    <property type="entry name" value="Ankyrin repeat"/>
    <property type="match status" value="1"/>
</dbReference>
<keyword evidence="5" id="KW-1185">Reference proteome</keyword>
<keyword evidence="1" id="KW-0677">Repeat</keyword>
<feature type="non-terminal residue" evidence="4">
    <location>
        <position position="1"/>
    </location>
</feature>
<protein>
    <submittedName>
        <fullName evidence="4">Ankyrin</fullName>
    </submittedName>
</protein>
<evidence type="ECO:0000313" key="4">
    <source>
        <dbReference type="EMBL" id="KAF2083965.1"/>
    </source>
</evidence>
<name>A0A9P4HLT1_9PEZI</name>
<dbReference type="PANTHER" id="PTHR24198">
    <property type="entry name" value="ANKYRIN REPEAT AND PROTEIN KINASE DOMAIN-CONTAINING PROTEIN"/>
    <property type="match status" value="1"/>
</dbReference>
<dbReference type="InterPro" id="IPR002110">
    <property type="entry name" value="Ankyrin_rpt"/>
</dbReference>